<dbReference type="Pfam" id="PF22624">
    <property type="entry name" value="AASDHPPT_N"/>
    <property type="match status" value="1"/>
</dbReference>
<evidence type="ECO:0000256" key="2">
    <source>
        <dbReference type="ARBA" id="ARBA00022679"/>
    </source>
</evidence>
<dbReference type="InterPro" id="IPR037143">
    <property type="entry name" value="4-PPantetheinyl_Trfase_dom_sf"/>
</dbReference>
<dbReference type="GO" id="GO:0008897">
    <property type="term" value="F:holo-[acyl-carrier-protein] synthase activity"/>
    <property type="evidence" value="ECO:0007669"/>
    <property type="project" value="InterPro"/>
</dbReference>
<feature type="domain" description="4'-phosphopantetheinyl transferase" evidence="3">
    <location>
        <begin position="169"/>
        <end position="247"/>
    </location>
</feature>
<proteinExistence type="inferred from homology"/>
<gene>
    <name evidence="5" type="ORF">C5750_08475</name>
</gene>
<keyword evidence="2" id="KW-0808">Transferase</keyword>
<dbReference type="Gene3D" id="3.90.470.20">
    <property type="entry name" value="4'-phosphopantetheinyl transferase domain"/>
    <property type="match status" value="2"/>
</dbReference>
<dbReference type="AlphaFoldDB" id="A0A2S9JPU2"/>
<sequence>MPVKITCLCCRWRSIVPFRLPSPLQSRARTGEHRPLEGEGPMLPYDLLADLPEASPAWISGRPPTIDIWWWAYAESQTDWGKVRSALTVPEQERTSSFRFDRDAIGFMAGRHLQRSVLSLYTGKAAENLNVVTGDHGKPYLAGETALAFNLSNTSGLAVLAVSRDCSVVGMDAEAHSVALEAGTAEIICSAAESATLSMLQGAERQALLLAFWTLKESLLKATGHGLTVEPHRLTVRVDPASRAIRVEHDLPGDGAGWHHRLFRSPSGHMIAVSAQSDRAGLVFRQQSLPDPIFRF</sequence>
<organism evidence="5 6">
    <name type="scientific">Phyllobacterium myrsinacearum</name>
    <dbReference type="NCBI Taxonomy" id="28101"/>
    <lineage>
        <taxon>Bacteria</taxon>
        <taxon>Pseudomonadati</taxon>
        <taxon>Pseudomonadota</taxon>
        <taxon>Alphaproteobacteria</taxon>
        <taxon>Hyphomicrobiales</taxon>
        <taxon>Phyllobacteriaceae</taxon>
        <taxon>Phyllobacterium</taxon>
    </lineage>
</organism>
<reference evidence="5 6" key="1">
    <citation type="submission" date="2018-02" db="EMBL/GenBank/DDBJ databases">
        <title>The draft genome of Phyllobacterium myrsinacearum DSM5892.</title>
        <authorList>
            <person name="Li L."/>
            <person name="Liu L."/>
            <person name="Zhang X."/>
            <person name="Wang T."/>
        </authorList>
    </citation>
    <scope>NUCLEOTIDE SEQUENCE [LARGE SCALE GENOMIC DNA]</scope>
    <source>
        <strain evidence="5 6">DSM 5892</strain>
    </source>
</reference>
<comment type="caution">
    <text evidence="5">The sequence shown here is derived from an EMBL/GenBank/DDBJ whole genome shotgun (WGS) entry which is preliminary data.</text>
</comment>
<accession>A0A2S9JPU2</accession>
<comment type="similarity">
    <text evidence="1">Belongs to the P-Pant transferase superfamily. Gsp/Sfp/HetI/AcpT family.</text>
</comment>
<dbReference type="InterPro" id="IPR055066">
    <property type="entry name" value="AASDHPPT_N"/>
</dbReference>
<dbReference type="SUPFAM" id="SSF56214">
    <property type="entry name" value="4'-phosphopantetheinyl transferase"/>
    <property type="match status" value="2"/>
</dbReference>
<feature type="domain" description="4'-phosphopantetheinyl transferase N-terminal" evidence="4">
    <location>
        <begin position="76"/>
        <end position="162"/>
    </location>
</feature>
<dbReference type="PANTHER" id="PTHR12215:SF10">
    <property type="entry name" value="L-AMINOADIPATE-SEMIALDEHYDE DEHYDROGENASE-PHOSPHOPANTETHEINYL TRANSFERASE"/>
    <property type="match status" value="1"/>
</dbReference>
<evidence type="ECO:0000259" key="3">
    <source>
        <dbReference type="Pfam" id="PF01648"/>
    </source>
</evidence>
<evidence type="ECO:0000313" key="6">
    <source>
        <dbReference type="Proteomes" id="UP000238563"/>
    </source>
</evidence>
<dbReference type="GO" id="GO:0000287">
    <property type="term" value="F:magnesium ion binding"/>
    <property type="evidence" value="ECO:0007669"/>
    <property type="project" value="InterPro"/>
</dbReference>
<evidence type="ECO:0000313" key="5">
    <source>
        <dbReference type="EMBL" id="PRD55201.1"/>
    </source>
</evidence>
<dbReference type="GO" id="GO:0019878">
    <property type="term" value="P:lysine biosynthetic process via aminoadipic acid"/>
    <property type="evidence" value="ECO:0007669"/>
    <property type="project" value="TreeGrafter"/>
</dbReference>
<protein>
    <submittedName>
        <fullName evidence="5">Uncharacterized protein</fullName>
    </submittedName>
</protein>
<evidence type="ECO:0000256" key="1">
    <source>
        <dbReference type="ARBA" id="ARBA00010990"/>
    </source>
</evidence>
<dbReference type="InterPro" id="IPR050559">
    <property type="entry name" value="P-Pant_transferase_sf"/>
</dbReference>
<dbReference type="GO" id="GO:0005829">
    <property type="term" value="C:cytosol"/>
    <property type="evidence" value="ECO:0007669"/>
    <property type="project" value="TreeGrafter"/>
</dbReference>
<evidence type="ECO:0000259" key="4">
    <source>
        <dbReference type="Pfam" id="PF22624"/>
    </source>
</evidence>
<dbReference type="Pfam" id="PF01648">
    <property type="entry name" value="ACPS"/>
    <property type="match status" value="1"/>
</dbReference>
<dbReference type="OrthoDB" id="9808281at2"/>
<keyword evidence="6" id="KW-1185">Reference proteome</keyword>
<dbReference type="PANTHER" id="PTHR12215">
    <property type="entry name" value="PHOSPHOPANTETHEINE TRANSFERASE"/>
    <property type="match status" value="1"/>
</dbReference>
<name>A0A2S9JPU2_9HYPH</name>
<dbReference type="EMBL" id="PVBT01000002">
    <property type="protein sequence ID" value="PRD55201.1"/>
    <property type="molecule type" value="Genomic_DNA"/>
</dbReference>
<dbReference type="Proteomes" id="UP000238563">
    <property type="component" value="Unassembled WGS sequence"/>
</dbReference>
<dbReference type="InterPro" id="IPR008278">
    <property type="entry name" value="4-PPantetheinyl_Trfase_dom"/>
</dbReference>